<evidence type="ECO:0000313" key="1">
    <source>
        <dbReference type="EMBL" id="PTB17453.1"/>
    </source>
</evidence>
<organism evidence="1 2">
    <name type="scientific">Trinickia symbiotica</name>
    <dbReference type="NCBI Taxonomy" id="863227"/>
    <lineage>
        <taxon>Bacteria</taxon>
        <taxon>Pseudomonadati</taxon>
        <taxon>Pseudomonadota</taxon>
        <taxon>Betaproteobacteria</taxon>
        <taxon>Burkholderiales</taxon>
        <taxon>Burkholderiaceae</taxon>
        <taxon>Trinickia</taxon>
    </lineage>
</organism>
<accession>A0A2T3XLS5</accession>
<sequence length="463" mass="51324">MNAPLAVDADKRAARRAIVIGAGMAGLLAARVLADHFDSVHIVERDELPNEPSSRKGVPQARYVHQLLMRGRLILEQFFPGIENELVGFGAVPLDWYTDVHWFGPAGWMARTERGFATWSTSRDLLEFVVRRRVLSNNRITLHTSCEVVGLEKAAAPGAAASLRVRWHTPEPPASSLTRIDAALIVDASGRSSHMPVWLPDLGCDTPQETVVNAFVGYASRIYRIPSKHADSGWKALVVHSRPPLCLRSGTIFPIEGKRWIVTLTGASMDYPPADDAGFLAFAHSLRSQALYESIVAAEPLSAVHHYRRMENRLRHYERVAPWPEGIAVVGDAVCGFNPVYGQGMTIAAIDAQLLDRHLREAAGKHAIGHAFQRDVAAARRAAWTLSTGVDYRYEKTQGPKRAWHTRVMQRYMDHVVALAAERGDVYRRLLHVMHMLAPPFSLLAPDIATRIALRSMLGTTSR</sequence>
<dbReference type="Gene3D" id="3.50.50.60">
    <property type="entry name" value="FAD/NAD(P)-binding domain"/>
    <property type="match status" value="1"/>
</dbReference>
<protein>
    <recommendedName>
        <fullName evidence="3">2-polyprenyl-6-methoxyphenol hydroxylase-like oxidoreductase</fullName>
    </recommendedName>
</protein>
<dbReference type="SUPFAM" id="SSF51905">
    <property type="entry name" value="FAD/NAD(P)-binding domain"/>
    <property type="match status" value="1"/>
</dbReference>
<dbReference type="PANTHER" id="PTHR43422">
    <property type="entry name" value="THIAMINE THIAZOLE SYNTHASE"/>
    <property type="match status" value="1"/>
</dbReference>
<evidence type="ECO:0000313" key="2">
    <source>
        <dbReference type="Proteomes" id="UP000240638"/>
    </source>
</evidence>
<proteinExistence type="predicted"/>
<reference evidence="1 2" key="1">
    <citation type="submission" date="2018-03" db="EMBL/GenBank/DDBJ databases">
        <title>Whole genome analyses suggest that Burkholderia sensu lato contains two further novel genera in the rhizoxinica-symbiotica group Mycetohabitans gen. nov., and Trinickia gen. nov.: implications for the evolution of diazotrophy and nodulation in the Burkholderiaceae.</title>
        <authorList>
            <person name="Estrada De Los Santos P."/>
            <person name="Palmer M."/>
            <person name="Chavez-Ramirez B."/>
            <person name="Steenkamp E.T."/>
            <person name="Hirsch A.M."/>
            <person name="Manyaka P."/>
            <person name="Maluk M."/>
            <person name="Lafos M."/>
            <person name="Crook M."/>
            <person name="Gross E."/>
            <person name="Simon M.F."/>
            <person name="Bueno Dos Reis Junior F."/>
            <person name="Poole P.S."/>
            <person name="Venter S.N."/>
            <person name="James E.K."/>
        </authorList>
    </citation>
    <scope>NUCLEOTIDE SEQUENCE [LARGE SCALE GENOMIC DNA]</scope>
    <source>
        <strain evidence="1 2">JPY-366</strain>
    </source>
</reference>
<dbReference type="PANTHER" id="PTHR43422:SF3">
    <property type="entry name" value="THIAMINE THIAZOLE SYNTHASE"/>
    <property type="match status" value="1"/>
</dbReference>
<dbReference type="RefSeq" id="WP_107153755.1">
    <property type="nucleotide sequence ID" value="NZ_PYUC01000018.1"/>
</dbReference>
<dbReference type="EMBL" id="PYUC01000018">
    <property type="protein sequence ID" value="PTB17453.1"/>
    <property type="molecule type" value="Genomic_DNA"/>
</dbReference>
<comment type="caution">
    <text evidence="1">The sequence shown here is derived from an EMBL/GenBank/DDBJ whole genome shotgun (WGS) entry which is preliminary data.</text>
</comment>
<gene>
    <name evidence="1" type="ORF">C9I57_27570</name>
</gene>
<evidence type="ECO:0008006" key="3">
    <source>
        <dbReference type="Google" id="ProtNLM"/>
    </source>
</evidence>
<dbReference type="Proteomes" id="UP000240638">
    <property type="component" value="Unassembled WGS sequence"/>
</dbReference>
<name>A0A2T3XLS5_9BURK</name>
<dbReference type="InterPro" id="IPR036188">
    <property type="entry name" value="FAD/NAD-bd_sf"/>
</dbReference>
<dbReference type="AlphaFoldDB" id="A0A2T3XLS5"/>